<reference evidence="1" key="1">
    <citation type="submission" date="2020-07" db="EMBL/GenBank/DDBJ databases">
        <title>Genome sequence and genetic diversity analysis of an under-domesticated orphan crop, white fonio (Digitaria exilis).</title>
        <authorList>
            <person name="Bennetzen J.L."/>
            <person name="Chen S."/>
            <person name="Ma X."/>
            <person name="Wang X."/>
            <person name="Yssel A.E.J."/>
            <person name="Chaluvadi S.R."/>
            <person name="Johnson M."/>
            <person name="Gangashetty P."/>
            <person name="Hamidou F."/>
            <person name="Sanogo M.D."/>
            <person name="Zwaenepoel A."/>
            <person name="Wallace J."/>
            <person name="Van De Peer Y."/>
            <person name="Van Deynze A."/>
        </authorList>
    </citation>
    <scope>NUCLEOTIDE SEQUENCE</scope>
    <source>
        <tissue evidence="1">Leaves</tissue>
    </source>
</reference>
<dbReference type="AlphaFoldDB" id="A0A835F446"/>
<dbReference type="EMBL" id="JACEFO010001644">
    <property type="protein sequence ID" value="KAF8727488.1"/>
    <property type="molecule type" value="Genomic_DNA"/>
</dbReference>
<protein>
    <recommendedName>
        <fullName evidence="3">F-box/LRR-repeat protein</fullName>
    </recommendedName>
</protein>
<gene>
    <name evidence="1" type="ORF">HU200_019097</name>
</gene>
<comment type="caution">
    <text evidence="1">The sequence shown here is derived from an EMBL/GenBank/DDBJ whole genome shotgun (WGS) entry which is preliminary data.</text>
</comment>
<dbReference type="OrthoDB" id="665709at2759"/>
<dbReference type="SUPFAM" id="SSF52047">
    <property type="entry name" value="RNI-like"/>
    <property type="match status" value="1"/>
</dbReference>
<accession>A0A835F446</accession>
<dbReference type="InterPro" id="IPR032675">
    <property type="entry name" value="LRR_dom_sf"/>
</dbReference>
<keyword evidence="2" id="KW-1185">Reference proteome</keyword>
<sequence length="295" mass="33154">MSSCCSDSLPHLSIGHTVGNVMDSGNTDCLEFTILADIGHPEYEQCLLFGERLMSFSQSCPVAFKWLTRLILEYITFGDSDIHNLLSTCNKLELLSLTYCDAVINPVTGEEPILTIDAPQSGLLALEVTTCGYARIDLIQVPNLRRLVCANWIGANPPLCFGNVPRLHTVALRRTALHWQTPFALSHCLANTTSLSTLYLNFCDQMHHRLNLLEIVGFALDEKLIKYIRLVMERAVSLKRICLLDQRPCTTCDAMDDTQTLSRNIWRFPVDEEEKEIVRQQLVDGFSFSVEISIG</sequence>
<dbReference type="InterPro" id="IPR044997">
    <property type="entry name" value="F-box_plant"/>
</dbReference>
<dbReference type="PANTHER" id="PTHR32153">
    <property type="entry name" value="OJ000223_09.16 PROTEIN"/>
    <property type="match status" value="1"/>
</dbReference>
<dbReference type="Gene3D" id="3.80.10.10">
    <property type="entry name" value="Ribonuclease Inhibitor"/>
    <property type="match status" value="1"/>
</dbReference>
<evidence type="ECO:0000313" key="2">
    <source>
        <dbReference type="Proteomes" id="UP000636709"/>
    </source>
</evidence>
<dbReference type="Proteomes" id="UP000636709">
    <property type="component" value="Unassembled WGS sequence"/>
</dbReference>
<organism evidence="1 2">
    <name type="scientific">Digitaria exilis</name>
    <dbReference type="NCBI Taxonomy" id="1010633"/>
    <lineage>
        <taxon>Eukaryota</taxon>
        <taxon>Viridiplantae</taxon>
        <taxon>Streptophyta</taxon>
        <taxon>Embryophyta</taxon>
        <taxon>Tracheophyta</taxon>
        <taxon>Spermatophyta</taxon>
        <taxon>Magnoliopsida</taxon>
        <taxon>Liliopsida</taxon>
        <taxon>Poales</taxon>
        <taxon>Poaceae</taxon>
        <taxon>PACMAD clade</taxon>
        <taxon>Panicoideae</taxon>
        <taxon>Panicodae</taxon>
        <taxon>Paniceae</taxon>
        <taxon>Anthephorinae</taxon>
        <taxon>Digitaria</taxon>
    </lineage>
</organism>
<evidence type="ECO:0008006" key="3">
    <source>
        <dbReference type="Google" id="ProtNLM"/>
    </source>
</evidence>
<evidence type="ECO:0000313" key="1">
    <source>
        <dbReference type="EMBL" id="KAF8727488.1"/>
    </source>
</evidence>
<proteinExistence type="predicted"/>
<name>A0A835F446_9POAL</name>